<evidence type="ECO:0000256" key="7">
    <source>
        <dbReference type="ARBA" id="ARBA00022827"/>
    </source>
</evidence>
<accession>A0A315Z010</accession>
<protein>
    <recommendedName>
        <fullName evidence="4 11">tRNA uridine 5-carboxymethylaminomethyl modification enzyme MnmG</fullName>
    </recommendedName>
    <alternativeName>
        <fullName evidence="10 11">Glucose-inhibited division protein A</fullName>
    </alternativeName>
</protein>
<dbReference type="InterPro" id="IPR002218">
    <property type="entry name" value="MnmG-rel"/>
</dbReference>
<evidence type="ECO:0000256" key="4">
    <source>
        <dbReference type="ARBA" id="ARBA00020461"/>
    </source>
</evidence>
<feature type="binding site" evidence="11">
    <location>
        <begin position="273"/>
        <end position="287"/>
    </location>
    <ligand>
        <name>NAD(+)</name>
        <dbReference type="ChEBI" id="CHEBI:57540"/>
    </ligand>
</feature>
<dbReference type="InterPro" id="IPR044920">
    <property type="entry name" value="MnmG_C_subdom_sf"/>
</dbReference>
<dbReference type="GO" id="GO:0002098">
    <property type="term" value="P:tRNA wobble uridine modification"/>
    <property type="evidence" value="ECO:0007669"/>
    <property type="project" value="InterPro"/>
</dbReference>
<dbReference type="GO" id="GO:0050660">
    <property type="term" value="F:flavin adenine dinucleotide binding"/>
    <property type="evidence" value="ECO:0007669"/>
    <property type="project" value="UniProtKB-UniRule"/>
</dbReference>
<comment type="subunit">
    <text evidence="9 11">Homodimer. Heterotetramer of two MnmE and two MnmG subunits.</text>
</comment>
<dbReference type="InterPro" id="IPR026904">
    <property type="entry name" value="MnmG_C"/>
</dbReference>
<dbReference type="GO" id="GO:0030488">
    <property type="term" value="P:tRNA methylation"/>
    <property type="evidence" value="ECO:0007669"/>
    <property type="project" value="TreeGrafter"/>
</dbReference>
<dbReference type="InterPro" id="IPR004416">
    <property type="entry name" value="MnmG"/>
</dbReference>
<comment type="function">
    <text evidence="2 11">NAD-binding protein involved in the addition of a carboxymethylaminomethyl (cmnm) group at the wobble position (U34) of certain tRNAs, forming tRNA-cmnm(5)s(2)U34.</text>
</comment>
<dbReference type="Pfam" id="PF21680">
    <property type="entry name" value="GIDA_C_1st"/>
    <property type="match status" value="1"/>
</dbReference>
<evidence type="ECO:0000256" key="10">
    <source>
        <dbReference type="ARBA" id="ARBA00031800"/>
    </source>
</evidence>
<dbReference type="Gene3D" id="3.50.50.60">
    <property type="entry name" value="FAD/NAD(P)-binding domain"/>
    <property type="match status" value="2"/>
</dbReference>
<comment type="caution">
    <text evidence="13">The sequence shown here is derived from an EMBL/GenBank/DDBJ whole genome shotgun (WGS) entry which is preliminary data.</text>
</comment>
<dbReference type="FunFam" id="3.50.50.60:FF:000002">
    <property type="entry name" value="tRNA uridine 5-carboxymethylaminomethyl modification enzyme MnmG"/>
    <property type="match status" value="1"/>
</dbReference>
<dbReference type="PROSITE" id="PS01280">
    <property type="entry name" value="GIDA_1"/>
    <property type="match status" value="1"/>
</dbReference>
<evidence type="ECO:0000313" key="13">
    <source>
        <dbReference type="EMBL" id="PWJ36033.1"/>
    </source>
</evidence>
<dbReference type="PANTHER" id="PTHR11806">
    <property type="entry name" value="GLUCOSE INHIBITED DIVISION PROTEIN A"/>
    <property type="match status" value="1"/>
</dbReference>
<evidence type="ECO:0000259" key="12">
    <source>
        <dbReference type="SMART" id="SM01228"/>
    </source>
</evidence>
<evidence type="ECO:0000256" key="5">
    <source>
        <dbReference type="ARBA" id="ARBA00022630"/>
    </source>
</evidence>
<dbReference type="InterPro" id="IPR036188">
    <property type="entry name" value="FAD/NAD-bd_sf"/>
</dbReference>
<sequence>MYPEYDIIVVGGGHAGCEAANAAGKMGAKVLLITMNMDTIAQMSCNPAIGGVAKGQIVREIDALGGMSGIISDKSMIQFRMLNRSKGPAMWSPRSQNDRMLFAKEWRMALENNPNVDFWQEMAKELVVEDGRVVGVKTGLGIEFKAKAVVLTNGTFLNGLIHIGEKQFGGGRAAERAATGITEQLVELGFEAGRMKTGTPPRVDGRSLNWEAMEEQKGDDATSKFSYSDQTEILPLEKQRSCHITYTNPEVHDILKTGFERSPMFAGRIKGLGPRYCPSIEDKINRFAERNRHQIFVEPEGWNTCEIYVNGFSTSLPEDVQYKALRTIPGFENAKMFRPGYAIEYDFFPPTQLKLTLETQLVENLYFAGQINGTTGYEEAASQGLMAGINAVNKIREEEPFILKRSEAYIGVLIDDLINKGTDEPYRMFTSRAEYRILLRQDNADYRLTPLGHKVGLASDEAYEKVQKKYKEIEELTALIKDTSVKTKEANPALEKHGLDLLAQGMKAEQILKRPNVSMEILGDCSEPIRERITGLDTLVKEETEILVKYETYIEKEEKLAEKLTSLENYKIPEGFDFHSLKALSAESREKMNRMKPMTLGQASRISGVSPADVSILMVHLENR</sequence>
<dbReference type="InterPro" id="IPR047001">
    <property type="entry name" value="MnmG_C_subdom"/>
</dbReference>
<keyword evidence="8 11" id="KW-0520">NAD</keyword>
<evidence type="ECO:0000256" key="2">
    <source>
        <dbReference type="ARBA" id="ARBA00003717"/>
    </source>
</evidence>
<dbReference type="Pfam" id="PF01134">
    <property type="entry name" value="GIDA"/>
    <property type="match status" value="1"/>
</dbReference>
<dbReference type="InterPro" id="IPR049312">
    <property type="entry name" value="GIDA_C_N"/>
</dbReference>
<dbReference type="NCBIfam" id="TIGR00136">
    <property type="entry name" value="mnmG_gidA"/>
    <property type="match status" value="1"/>
</dbReference>
<reference evidence="13 14" key="1">
    <citation type="submission" date="2018-03" db="EMBL/GenBank/DDBJ databases">
        <title>Genomic Encyclopedia of Archaeal and Bacterial Type Strains, Phase II (KMG-II): from individual species to whole genera.</title>
        <authorList>
            <person name="Goeker M."/>
        </authorList>
    </citation>
    <scope>NUCLEOTIDE SEQUENCE [LARGE SCALE GENOMIC DNA]</scope>
    <source>
        <strain evidence="13 14">DSM 28229</strain>
    </source>
</reference>
<evidence type="ECO:0000256" key="11">
    <source>
        <dbReference type="HAMAP-Rule" id="MF_00129"/>
    </source>
</evidence>
<comment type="similarity">
    <text evidence="3 11">Belongs to the MnmG family.</text>
</comment>
<comment type="subcellular location">
    <subcellularLocation>
        <location evidence="11">Cytoplasm</location>
    </subcellularLocation>
</comment>
<dbReference type="PANTHER" id="PTHR11806:SF0">
    <property type="entry name" value="PROTEIN MTO1 HOMOLOG, MITOCHONDRIAL"/>
    <property type="match status" value="1"/>
</dbReference>
<dbReference type="GO" id="GO:0005829">
    <property type="term" value="C:cytosol"/>
    <property type="evidence" value="ECO:0007669"/>
    <property type="project" value="TreeGrafter"/>
</dbReference>
<organism evidence="13 14">
    <name type="scientific">Sediminitomix flava</name>
    <dbReference type="NCBI Taxonomy" id="379075"/>
    <lineage>
        <taxon>Bacteria</taxon>
        <taxon>Pseudomonadati</taxon>
        <taxon>Bacteroidota</taxon>
        <taxon>Cytophagia</taxon>
        <taxon>Cytophagales</taxon>
        <taxon>Flammeovirgaceae</taxon>
        <taxon>Sediminitomix</taxon>
    </lineage>
</organism>
<evidence type="ECO:0000256" key="3">
    <source>
        <dbReference type="ARBA" id="ARBA00007653"/>
    </source>
</evidence>
<dbReference type="Gene3D" id="1.10.10.1800">
    <property type="entry name" value="tRNA uridine 5-carboxymethylaminomethyl modification enzyme MnmG/GidA"/>
    <property type="match status" value="1"/>
</dbReference>
<comment type="caution">
    <text evidence="11">Lacks conserved residue(s) required for the propagation of feature annotation.</text>
</comment>
<evidence type="ECO:0000256" key="1">
    <source>
        <dbReference type="ARBA" id="ARBA00001974"/>
    </source>
</evidence>
<dbReference type="OrthoDB" id="9815560at2"/>
<proteinExistence type="inferred from homology"/>
<keyword evidence="14" id="KW-1185">Reference proteome</keyword>
<dbReference type="AlphaFoldDB" id="A0A315Z010"/>
<dbReference type="FunFam" id="1.10.150.570:FF:000001">
    <property type="entry name" value="tRNA uridine 5-carboxymethylaminomethyl modification enzyme MnmG"/>
    <property type="match status" value="1"/>
</dbReference>
<dbReference type="PROSITE" id="PS01281">
    <property type="entry name" value="GIDA_2"/>
    <property type="match status" value="1"/>
</dbReference>
<dbReference type="InterPro" id="IPR020595">
    <property type="entry name" value="MnmG-rel_CS"/>
</dbReference>
<feature type="domain" description="tRNA uridine 5-carboxymethylaminomethyl modification enzyme C-terminal subdomain" evidence="12">
    <location>
        <begin position="548"/>
        <end position="619"/>
    </location>
</feature>
<keyword evidence="11" id="KW-0963">Cytoplasm</keyword>
<gene>
    <name evidence="11" type="primary">mnmG</name>
    <name evidence="11" type="synonym">gidA</name>
    <name evidence="13" type="ORF">BC781_10947</name>
</gene>
<dbReference type="InterPro" id="IPR040131">
    <property type="entry name" value="MnmG_N"/>
</dbReference>
<feature type="binding site" evidence="11">
    <location>
        <begin position="11"/>
        <end position="16"/>
    </location>
    <ligand>
        <name>FAD</name>
        <dbReference type="ChEBI" id="CHEBI:57692"/>
    </ligand>
</feature>
<keyword evidence="5 11" id="KW-0285">Flavoprotein</keyword>
<dbReference type="Gene3D" id="1.10.150.570">
    <property type="entry name" value="GidA associated domain, C-terminal subdomain"/>
    <property type="match status" value="1"/>
</dbReference>
<evidence type="ECO:0000256" key="9">
    <source>
        <dbReference type="ARBA" id="ARBA00025948"/>
    </source>
</evidence>
<dbReference type="HAMAP" id="MF_00129">
    <property type="entry name" value="MnmG_GidA"/>
    <property type="match status" value="1"/>
</dbReference>
<dbReference type="SUPFAM" id="SSF51905">
    <property type="entry name" value="FAD/NAD(P)-binding domain"/>
    <property type="match status" value="1"/>
</dbReference>
<evidence type="ECO:0000313" key="14">
    <source>
        <dbReference type="Proteomes" id="UP000245535"/>
    </source>
</evidence>
<keyword evidence="6 11" id="KW-0819">tRNA processing</keyword>
<dbReference type="Pfam" id="PF13932">
    <property type="entry name" value="SAM_GIDA_C"/>
    <property type="match status" value="1"/>
</dbReference>
<dbReference type="RefSeq" id="WP_109622387.1">
    <property type="nucleotide sequence ID" value="NZ_QGDO01000009.1"/>
</dbReference>
<evidence type="ECO:0000256" key="8">
    <source>
        <dbReference type="ARBA" id="ARBA00023027"/>
    </source>
</evidence>
<comment type="cofactor">
    <cofactor evidence="1 11">
        <name>FAD</name>
        <dbReference type="ChEBI" id="CHEBI:57692"/>
    </cofactor>
</comment>
<dbReference type="Proteomes" id="UP000245535">
    <property type="component" value="Unassembled WGS sequence"/>
</dbReference>
<keyword evidence="7 11" id="KW-0274">FAD</keyword>
<evidence type="ECO:0000256" key="6">
    <source>
        <dbReference type="ARBA" id="ARBA00022694"/>
    </source>
</evidence>
<name>A0A315Z010_SEDFL</name>
<dbReference type="SMART" id="SM01228">
    <property type="entry name" value="GIDA_assoc_3"/>
    <property type="match status" value="1"/>
</dbReference>
<dbReference type="EMBL" id="QGDO01000009">
    <property type="protein sequence ID" value="PWJ36033.1"/>
    <property type="molecule type" value="Genomic_DNA"/>
</dbReference>